<reference evidence="3 4" key="1">
    <citation type="submission" date="2015-01" db="EMBL/GenBank/DDBJ databases">
        <title>Vibrio sp. C1 JCM 19231 whole genome shotgun sequence.</title>
        <authorList>
            <person name="Sawabe T."/>
            <person name="Meirelles P."/>
            <person name="Feng G."/>
            <person name="Sayaka M."/>
            <person name="Hattori M."/>
            <person name="Ohkuma M."/>
        </authorList>
    </citation>
    <scope>NUCLEOTIDE SEQUENCE [LARGE SCALE GENOMIC DNA]</scope>
    <source>
        <strain evidence="4">JCM 19231</strain>
    </source>
</reference>
<keyword evidence="2" id="KW-0210">Decarboxylase</keyword>
<dbReference type="EMBL" id="BBRZ01000121">
    <property type="protein sequence ID" value="GAM59059.1"/>
    <property type="molecule type" value="Genomic_DNA"/>
</dbReference>
<dbReference type="GO" id="GO:0004351">
    <property type="term" value="F:glutamate decarboxylase activity"/>
    <property type="evidence" value="ECO:0007669"/>
    <property type="project" value="UniProtKB-EC"/>
</dbReference>
<dbReference type="EC" id="4.1.1.15" evidence="3"/>
<dbReference type="PANTHER" id="PTHR45677">
    <property type="entry name" value="GLUTAMATE DECARBOXYLASE-RELATED"/>
    <property type="match status" value="1"/>
</dbReference>
<dbReference type="Gene3D" id="3.90.1150.10">
    <property type="entry name" value="Aspartate Aminotransferase, domain 1"/>
    <property type="match status" value="1"/>
</dbReference>
<name>A0A0B8P7Z1_9VIBR</name>
<dbReference type="GO" id="GO:0005737">
    <property type="term" value="C:cytoplasm"/>
    <property type="evidence" value="ECO:0007669"/>
    <property type="project" value="TreeGrafter"/>
</dbReference>
<accession>A0A0B8P7Z1</accession>
<dbReference type="InterPro" id="IPR015422">
    <property type="entry name" value="PyrdxlP-dep_Trfase_small"/>
</dbReference>
<comment type="caution">
    <text evidence="3">The sequence shown here is derived from an EMBL/GenBank/DDBJ whole genome shotgun (WGS) entry which is preliminary data.</text>
</comment>
<comment type="similarity">
    <text evidence="1">Belongs to the group II decarboxylase family.</text>
</comment>
<keyword evidence="4" id="KW-1185">Reference proteome</keyword>
<evidence type="ECO:0000256" key="1">
    <source>
        <dbReference type="ARBA" id="ARBA00009533"/>
    </source>
</evidence>
<protein>
    <submittedName>
        <fullName evidence="3">Glutamate decarboxylase</fullName>
        <ecNumber evidence="3">4.1.1.15</ecNumber>
    </submittedName>
</protein>
<sequence>MLVYSSMHILSRPGYELLIDNGIDKARYFADLIKEEDHFELVTEPELCLLTYRYAPPHVQQAMAMAKGKQKQKLNELLNSLTQFIQKRQRENGLSFVSRTTLTPHQFDNLTTTVFRVVLANPLTTKEILQNILKEQKEIAILAPSLTKQIEATTQAILGEKL</sequence>
<dbReference type="InterPro" id="IPR015424">
    <property type="entry name" value="PyrdxlP-dep_Trfase"/>
</dbReference>
<organism evidence="3 4">
    <name type="scientific">Vibrio ishigakensis</name>
    <dbReference type="NCBI Taxonomy" id="1481914"/>
    <lineage>
        <taxon>Bacteria</taxon>
        <taxon>Pseudomonadati</taxon>
        <taxon>Pseudomonadota</taxon>
        <taxon>Gammaproteobacteria</taxon>
        <taxon>Vibrionales</taxon>
        <taxon>Vibrionaceae</taxon>
        <taxon>Vibrio</taxon>
    </lineage>
</organism>
<evidence type="ECO:0000256" key="2">
    <source>
        <dbReference type="ARBA" id="ARBA00022793"/>
    </source>
</evidence>
<dbReference type="AlphaFoldDB" id="A0A0B8P7Z1"/>
<reference evidence="3 4" key="2">
    <citation type="submission" date="2015-01" db="EMBL/GenBank/DDBJ databases">
        <authorList>
            <consortium name="NBRP consortium"/>
            <person name="Sawabe T."/>
            <person name="Meirelles P."/>
            <person name="Feng G."/>
            <person name="Sayaka M."/>
            <person name="Hattori M."/>
            <person name="Ohkuma M."/>
        </authorList>
    </citation>
    <scope>NUCLEOTIDE SEQUENCE [LARGE SCALE GENOMIC DNA]</scope>
    <source>
        <strain evidence="4">JCM 19231</strain>
    </source>
</reference>
<proteinExistence type="inferred from homology"/>
<keyword evidence="3" id="KW-0456">Lyase</keyword>
<dbReference type="SUPFAM" id="SSF53383">
    <property type="entry name" value="PLP-dependent transferases"/>
    <property type="match status" value="1"/>
</dbReference>
<dbReference type="Proteomes" id="UP000031671">
    <property type="component" value="Unassembled WGS sequence"/>
</dbReference>
<evidence type="ECO:0000313" key="3">
    <source>
        <dbReference type="EMBL" id="GAM59059.1"/>
    </source>
</evidence>
<evidence type="ECO:0000313" key="4">
    <source>
        <dbReference type="Proteomes" id="UP000031671"/>
    </source>
</evidence>
<dbReference type="PANTHER" id="PTHR45677:SF8">
    <property type="entry name" value="CYSTEINE SULFINIC ACID DECARBOXYLASE"/>
    <property type="match status" value="1"/>
</dbReference>
<gene>
    <name evidence="3" type="ORF">JCM19231_892</name>
</gene>